<dbReference type="HOGENOM" id="CLU_000445_88_4_0"/>
<accession>E8V3I4</accession>
<dbReference type="GO" id="GO:0043565">
    <property type="term" value="F:sequence-specific DNA binding"/>
    <property type="evidence" value="ECO:0007669"/>
    <property type="project" value="InterPro"/>
</dbReference>
<sequence length="289" mass="31557">MLSTSIDSYRPMKVIASSADLPWEGFVVEKSISSPGILVPTSLDKHSIWQMVGPLSARGERSTGRGGFTSYAKVPGDITIVPAGPVPDVRLFPATELICCTFDKSFTEGISGEMDRRVSDAPVFSLSVRDATTTRLLDLLTEELEAGAQSGQLYAESLAQALAVRFLTSASALSRRLHARVSPLPPAILRKVKDLIENNFTRKLSLKTLASESGYSRAHFLRMFYASCGVTPHDYLVDRRLSHAKHLLKRARSPIAAIALECGFSSQAHMTSLFRQKLGVTPGDFRRSS</sequence>
<dbReference type="PROSITE" id="PS01124">
    <property type="entry name" value="HTH_ARAC_FAMILY_2"/>
    <property type="match status" value="1"/>
</dbReference>
<dbReference type="InterPro" id="IPR018060">
    <property type="entry name" value="HTH_AraC"/>
</dbReference>
<dbReference type="AlphaFoldDB" id="E8V3I4"/>
<evidence type="ECO:0000313" key="5">
    <source>
        <dbReference type="EMBL" id="ADV83597.1"/>
    </source>
</evidence>
<dbReference type="KEGG" id="tsa:AciPR4_2825"/>
<evidence type="ECO:0000259" key="4">
    <source>
        <dbReference type="PROSITE" id="PS01124"/>
    </source>
</evidence>
<protein>
    <submittedName>
        <fullName evidence="5">Transcriptional regulator, AraC family</fullName>
    </submittedName>
</protein>
<evidence type="ECO:0000256" key="3">
    <source>
        <dbReference type="ARBA" id="ARBA00023163"/>
    </source>
</evidence>
<evidence type="ECO:0000256" key="1">
    <source>
        <dbReference type="ARBA" id="ARBA00023015"/>
    </source>
</evidence>
<keyword evidence="2" id="KW-0238">DNA-binding</keyword>
<dbReference type="Pfam" id="PF12833">
    <property type="entry name" value="HTH_18"/>
    <property type="match status" value="1"/>
</dbReference>
<keyword evidence="1" id="KW-0805">Transcription regulation</keyword>
<dbReference type="RefSeq" id="WP_013569330.1">
    <property type="nucleotide sequence ID" value="NC_014963.1"/>
</dbReference>
<dbReference type="EMBL" id="CP002467">
    <property type="protein sequence ID" value="ADV83597.1"/>
    <property type="molecule type" value="Genomic_DNA"/>
</dbReference>
<organism evidence="5 6">
    <name type="scientific">Terriglobus saanensis (strain ATCC BAA-1853 / DSM 23119 / SP1PR4)</name>
    <dbReference type="NCBI Taxonomy" id="401053"/>
    <lineage>
        <taxon>Bacteria</taxon>
        <taxon>Pseudomonadati</taxon>
        <taxon>Acidobacteriota</taxon>
        <taxon>Terriglobia</taxon>
        <taxon>Terriglobales</taxon>
        <taxon>Acidobacteriaceae</taxon>
        <taxon>Terriglobus</taxon>
    </lineage>
</organism>
<dbReference type="SMART" id="SM00342">
    <property type="entry name" value="HTH_ARAC"/>
    <property type="match status" value="1"/>
</dbReference>
<name>E8V3I4_TERSS</name>
<keyword evidence="6" id="KW-1185">Reference proteome</keyword>
<evidence type="ECO:0000256" key="2">
    <source>
        <dbReference type="ARBA" id="ARBA00023125"/>
    </source>
</evidence>
<dbReference type="GO" id="GO:0003700">
    <property type="term" value="F:DNA-binding transcription factor activity"/>
    <property type="evidence" value="ECO:0007669"/>
    <property type="project" value="InterPro"/>
</dbReference>
<reference evidence="5 6" key="1">
    <citation type="journal article" date="2012" name="Stand. Genomic Sci.">
        <title>Complete genome sequence of Terriglobus saanensis type strain SP1PR4(T), an Acidobacteria from tundra soil.</title>
        <authorList>
            <person name="Rawat S.R."/>
            <person name="Mannisto M.K."/>
            <person name="Starovoytov V."/>
            <person name="Goodwin L."/>
            <person name="Nolan M."/>
            <person name="Hauser L."/>
            <person name="Land M."/>
            <person name="Davenport K.W."/>
            <person name="Woyke T."/>
            <person name="Haggblom M.M."/>
        </authorList>
    </citation>
    <scope>NUCLEOTIDE SEQUENCE</scope>
    <source>
        <strain evidence="6">ATCC BAA-1853 / DSM 23119 / SP1PR4</strain>
    </source>
</reference>
<proteinExistence type="predicted"/>
<dbReference type="InterPro" id="IPR009057">
    <property type="entry name" value="Homeodomain-like_sf"/>
</dbReference>
<dbReference type="Gene3D" id="1.10.10.60">
    <property type="entry name" value="Homeodomain-like"/>
    <property type="match status" value="2"/>
</dbReference>
<keyword evidence="3" id="KW-0804">Transcription</keyword>
<gene>
    <name evidence="5" type="ordered locus">AciPR4_2825</name>
</gene>
<feature type="domain" description="HTH araC/xylS-type" evidence="4">
    <location>
        <begin position="190"/>
        <end position="288"/>
    </location>
</feature>
<evidence type="ECO:0000313" key="6">
    <source>
        <dbReference type="Proteomes" id="UP000006844"/>
    </source>
</evidence>
<dbReference type="SUPFAM" id="SSF46689">
    <property type="entry name" value="Homeodomain-like"/>
    <property type="match status" value="2"/>
</dbReference>
<dbReference type="STRING" id="401053.AciPR4_2825"/>
<dbReference type="InterPro" id="IPR050204">
    <property type="entry name" value="AraC_XylS_family_regulators"/>
</dbReference>
<dbReference type="eggNOG" id="COG4977">
    <property type="taxonomic scope" value="Bacteria"/>
</dbReference>
<dbReference type="Proteomes" id="UP000006844">
    <property type="component" value="Chromosome"/>
</dbReference>
<dbReference type="PANTHER" id="PTHR46796">
    <property type="entry name" value="HTH-TYPE TRANSCRIPTIONAL ACTIVATOR RHAS-RELATED"/>
    <property type="match status" value="1"/>
</dbReference>